<dbReference type="Proteomes" id="UP000005324">
    <property type="component" value="Unassembled WGS sequence"/>
</dbReference>
<proteinExistence type="predicted"/>
<sequence length="60" mass="6251">APVPPAAHLTGVAVTGAISLAALREDPARAPQRYARYLAALRDIARGGAGRMAVEELAWN</sequence>
<accession>D5RU51</accession>
<dbReference type="InterPro" id="IPR053855">
    <property type="entry name" value="DUF6931"/>
</dbReference>
<dbReference type="EMBL" id="ADVL01000928">
    <property type="protein sequence ID" value="EFH09167.1"/>
    <property type="molecule type" value="Genomic_DNA"/>
</dbReference>
<dbReference type="Pfam" id="PF22011">
    <property type="entry name" value="DUF6931"/>
    <property type="match status" value="1"/>
</dbReference>
<reference evidence="1 2" key="1">
    <citation type="submission" date="2010-04" db="EMBL/GenBank/DDBJ databases">
        <authorList>
            <person name="Qin X."/>
            <person name="Bachman B."/>
            <person name="Battles P."/>
            <person name="Bell A."/>
            <person name="Bess C."/>
            <person name="Bickham C."/>
            <person name="Chaboub L."/>
            <person name="Chen D."/>
            <person name="Coyle M."/>
            <person name="Deiros D.R."/>
            <person name="Dinh H."/>
            <person name="Forbes L."/>
            <person name="Fowler G."/>
            <person name="Francisco L."/>
            <person name="Fu Q."/>
            <person name="Gubbala S."/>
            <person name="Hale W."/>
            <person name="Han Y."/>
            <person name="Hemphill L."/>
            <person name="Highlander S.K."/>
            <person name="Hirani K."/>
            <person name="Hogues M."/>
            <person name="Jackson L."/>
            <person name="Jakkamsetti A."/>
            <person name="Javaid M."/>
            <person name="Jiang H."/>
            <person name="Korchina V."/>
            <person name="Kovar C."/>
            <person name="Lara F."/>
            <person name="Lee S."/>
            <person name="Mata R."/>
            <person name="Mathew T."/>
            <person name="Moen C."/>
            <person name="Morales K."/>
            <person name="Munidasa M."/>
            <person name="Nazareth L."/>
            <person name="Ngo R."/>
            <person name="Nguyen L."/>
            <person name="Okwuonu G."/>
            <person name="Ongeri F."/>
            <person name="Patil S."/>
            <person name="Petrosino J."/>
            <person name="Pham C."/>
            <person name="Pham P."/>
            <person name="Pu L.-L."/>
            <person name="Puazo M."/>
            <person name="Raj R."/>
            <person name="Reid J."/>
            <person name="Rouhana J."/>
            <person name="Saada N."/>
            <person name="Shang Y."/>
            <person name="Simmons D."/>
            <person name="Thornton R."/>
            <person name="Warren J."/>
            <person name="Weissenberger G."/>
            <person name="Zhang J."/>
            <person name="Zhang L."/>
            <person name="Zhou C."/>
            <person name="Zhu D."/>
            <person name="Muzny D."/>
            <person name="Worley K."/>
            <person name="Gibbs R."/>
        </authorList>
    </citation>
    <scope>NUCLEOTIDE SEQUENCE [LARGE SCALE GENOMIC DNA]</scope>
    <source>
        <strain evidence="1 2">ATCC 49957</strain>
    </source>
</reference>
<keyword evidence="2" id="KW-1185">Reference proteome</keyword>
<comment type="caution">
    <text evidence="1">The sequence shown here is derived from an EMBL/GenBank/DDBJ whole genome shotgun (WGS) entry which is preliminary data.</text>
</comment>
<evidence type="ECO:0000313" key="1">
    <source>
        <dbReference type="EMBL" id="EFH09167.1"/>
    </source>
</evidence>
<organism evidence="1 2">
    <name type="scientific">Pseudoroseomonas cervicalis ATCC 49957</name>
    <dbReference type="NCBI Taxonomy" id="525371"/>
    <lineage>
        <taxon>Bacteria</taxon>
        <taxon>Pseudomonadati</taxon>
        <taxon>Pseudomonadota</taxon>
        <taxon>Alphaproteobacteria</taxon>
        <taxon>Acetobacterales</taxon>
        <taxon>Roseomonadaceae</taxon>
        <taxon>Roseomonas</taxon>
    </lineage>
</organism>
<name>D5RU51_9PROT</name>
<protein>
    <submittedName>
        <fullName evidence="1">Uncharacterized protein</fullName>
    </submittedName>
</protein>
<gene>
    <name evidence="1" type="ORF">HMPREF0731_4613</name>
</gene>
<evidence type="ECO:0000313" key="2">
    <source>
        <dbReference type="Proteomes" id="UP000005324"/>
    </source>
</evidence>
<dbReference type="RefSeq" id="WP_007006639.1">
    <property type="nucleotide sequence ID" value="NZ_GG771239.1"/>
</dbReference>
<feature type="non-terminal residue" evidence="1">
    <location>
        <position position="1"/>
    </location>
</feature>
<dbReference type="AlphaFoldDB" id="D5RU51"/>
<dbReference type="HOGENOM" id="CLU_2928334_0_0_5"/>